<dbReference type="PROSITE" id="PS51257">
    <property type="entry name" value="PROKAR_LIPOPROTEIN"/>
    <property type="match status" value="1"/>
</dbReference>
<dbReference type="InterPro" id="IPR038765">
    <property type="entry name" value="Papain-like_cys_pep_sf"/>
</dbReference>
<dbReference type="InterPro" id="IPR039564">
    <property type="entry name" value="Peptidase_C39-like"/>
</dbReference>
<name>A0ABV1HGU1_9FIRM</name>
<evidence type="ECO:0000256" key="1">
    <source>
        <dbReference type="SAM" id="SignalP"/>
    </source>
</evidence>
<feature type="domain" description="Peptidase C39-like" evidence="2">
    <location>
        <begin position="105"/>
        <end position="224"/>
    </location>
</feature>
<dbReference type="Proteomes" id="UP001454489">
    <property type="component" value="Unassembled WGS sequence"/>
</dbReference>
<accession>A0ABV1HGU1</accession>
<keyword evidence="4" id="KW-1185">Reference proteome</keyword>
<dbReference type="Gene3D" id="3.90.70.30">
    <property type="entry name" value="Phytochelatin synthase, N-terminal domain"/>
    <property type="match status" value="1"/>
</dbReference>
<dbReference type="InterPro" id="IPR038156">
    <property type="entry name" value="PCS_N_sf"/>
</dbReference>
<evidence type="ECO:0000259" key="2">
    <source>
        <dbReference type="Pfam" id="PF13529"/>
    </source>
</evidence>
<reference evidence="3 4" key="1">
    <citation type="submission" date="2024-03" db="EMBL/GenBank/DDBJ databases">
        <title>Human intestinal bacterial collection.</title>
        <authorList>
            <person name="Pauvert C."/>
            <person name="Hitch T.C.A."/>
            <person name="Clavel T."/>
        </authorList>
    </citation>
    <scope>NUCLEOTIDE SEQUENCE [LARGE SCALE GENOMIC DNA]</scope>
    <source>
        <strain evidence="3 4">CLA-AA-H185</strain>
    </source>
</reference>
<dbReference type="EMBL" id="JBBMEX010000013">
    <property type="protein sequence ID" value="MEQ2558542.1"/>
    <property type="molecule type" value="Genomic_DNA"/>
</dbReference>
<evidence type="ECO:0000313" key="3">
    <source>
        <dbReference type="EMBL" id="MEQ2558542.1"/>
    </source>
</evidence>
<gene>
    <name evidence="3" type="ORF">WMO43_11790</name>
</gene>
<keyword evidence="1" id="KW-0732">Signal</keyword>
<dbReference type="Pfam" id="PF13529">
    <property type="entry name" value="Peptidase_C39_2"/>
    <property type="match status" value="1"/>
</dbReference>
<feature type="signal peptide" evidence="1">
    <location>
        <begin position="1"/>
        <end position="26"/>
    </location>
</feature>
<sequence>MRSKHKTLKKWMSGLVVVCLAGFLGACQGISVGQFQTMKAHGEEETQVADKEKEIIEEKPVKEEKAKPEDAVFSYLQGTKSYEKEKEWSGAWCYEEAGGQQFSQFGCGLCSMANIYSTVSGNKCTPLQMYEYAQEVSNYNPHSGLGAIGWDAMRETLQTMGIECEMGRKPSSYEEFQQLAKDSKGLLVLISSNSDDTFWKDMPGHYVTLWLYDEAKDEVFLADSSGPSRNREWIPLQTAYDALKRNSPQQYLSVTGYNKNEDAWTVEMR</sequence>
<evidence type="ECO:0000313" key="4">
    <source>
        <dbReference type="Proteomes" id="UP001454489"/>
    </source>
</evidence>
<feature type="chain" id="PRO_5045964033" evidence="1">
    <location>
        <begin position="27"/>
        <end position="269"/>
    </location>
</feature>
<organism evidence="3 4">
    <name type="scientific">Maccoyibacter intestinihominis</name>
    <dbReference type="NCBI Taxonomy" id="3133499"/>
    <lineage>
        <taxon>Bacteria</taxon>
        <taxon>Bacillati</taxon>
        <taxon>Bacillota</taxon>
        <taxon>Clostridia</taxon>
        <taxon>Lachnospirales</taxon>
        <taxon>Lachnospiraceae</taxon>
        <taxon>Maccoyibacter</taxon>
    </lineage>
</organism>
<protein>
    <submittedName>
        <fullName evidence="3">C39 family peptidase</fullName>
    </submittedName>
</protein>
<comment type="caution">
    <text evidence="3">The sequence shown here is derived from an EMBL/GenBank/DDBJ whole genome shotgun (WGS) entry which is preliminary data.</text>
</comment>
<dbReference type="SUPFAM" id="SSF54001">
    <property type="entry name" value="Cysteine proteinases"/>
    <property type="match status" value="1"/>
</dbReference>
<proteinExistence type="predicted"/>
<dbReference type="RefSeq" id="WP_353531332.1">
    <property type="nucleotide sequence ID" value="NZ_JBBMEX010000013.1"/>
</dbReference>